<protein>
    <submittedName>
        <fullName evidence="3">Tail fiber protein</fullName>
    </submittedName>
</protein>
<dbReference type="AlphaFoldDB" id="A0A484PYF9"/>
<sequence length="315" mass="32547">MADNAHTTPSSTPSPSLLGAAHSGPDETGGRARILAALEGRQPDPEAQHVAPPARRKGARALWLLPLLLLLGAAFWLMPYWEQADDRESLAGAPATHGEAVANAPAVIEQEEAPAEDDNAPLRSPLDQLSLGGVAQASLPQTATLVDDRPQDLGEGANPLAALGAGPLAAVTATPPGKAAPAKGPQPSNARNSGVRPEASRGPTRTAAANANANDKAAQSRRAAPARRGNTQDSDADILSALMAYGLPPASPPGTRVYKTDGVFIRELPGSSLQERLAQCRDQGFFAGQQCRMQVCAGHWGQAPECPLAQPEVSP</sequence>
<evidence type="ECO:0000313" key="3">
    <source>
        <dbReference type="EMBL" id="VFR29577.1"/>
    </source>
</evidence>
<accession>A0A484PYF9</accession>
<feature type="region of interest" description="Disordered" evidence="1">
    <location>
        <begin position="1"/>
        <end position="32"/>
    </location>
</feature>
<gene>
    <name evidence="3" type="ORF">ANK1_0722</name>
</gene>
<evidence type="ECO:0000256" key="1">
    <source>
        <dbReference type="SAM" id="MobiDB-lite"/>
    </source>
</evidence>
<feature type="compositionally biased region" description="Low complexity" evidence="1">
    <location>
        <begin position="7"/>
        <end position="16"/>
    </location>
</feature>
<dbReference type="EMBL" id="CAADIA010000005">
    <property type="protein sequence ID" value="VFR29577.1"/>
    <property type="molecule type" value="Genomic_DNA"/>
</dbReference>
<proteinExistence type="predicted"/>
<keyword evidence="2" id="KW-0812">Transmembrane</keyword>
<keyword evidence="2" id="KW-1133">Transmembrane helix</keyword>
<feature type="compositionally biased region" description="Low complexity" evidence="1">
    <location>
        <begin position="207"/>
        <end position="228"/>
    </location>
</feature>
<organism evidence="3">
    <name type="scientific">plant metagenome</name>
    <dbReference type="NCBI Taxonomy" id="1297885"/>
    <lineage>
        <taxon>unclassified sequences</taxon>
        <taxon>metagenomes</taxon>
        <taxon>organismal metagenomes</taxon>
    </lineage>
</organism>
<feature type="transmembrane region" description="Helical" evidence="2">
    <location>
        <begin position="61"/>
        <end position="81"/>
    </location>
</feature>
<evidence type="ECO:0000256" key="2">
    <source>
        <dbReference type="SAM" id="Phobius"/>
    </source>
</evidence>
<name>A0A484PYF9_9ZZZZ</name>
<feature type="compositionally biased region" description="Low complexity" evidence="1">
    <location>
        <begin position="171"/>
        <end position="185"/>
    </location>
</feature>
<keyword evidence="2" id="KW-0472">Membrane</keyword>
<reference evidence="3" key="1">
    <citation type="submission" date="2019-03" db="EMBL/GenBank/DDBJ databases">
        <authorList>
            <person name="Danneels B."/>
        </authorList>
    </citation>
    <scope>NUCLEOTIDE SEQUENCE</scope>
</reference>
<feature type="region of interest" description="Disordered" evidence="1">
    <location>
        <begin position="171"/>
        <end position="233"/>
    </location>
</feature>